<dbReference type="Proteomes" id="UP000703038">
    <property type="component" value="Unassembled WGS sequence"/>
</dbReference>
<evidence type="ECO:0000313" key="2">
    <source>
        <dbReference type="Proteomes" id="UP000703038"/>
    </source>
</evidence>
<protein>
    <recommendedName>
        <fullName evidence="3">MmcQ/YjbR family DNA-binding protein</fullName>
    </recommendedName>
</protein>
<evidence type="ECO:0000313" key="1">
    <source>
        <dbReference type="EMBL" id="MBM7413816.1"/>
    </source>
</evidence>
<dbReference type="InterPro" id="IPR058532">
    <property type="entry name" value="YjbR/MT2646/Rv2570-like"/>
</dbReference>
<reference evidence="1 2" key="1">
    <citation type="submission" date="2021-01" db="EMBL/GenBank/DDBJ databases">
        <title>Genomics of switchgrass bacterial isolates.</title>
        <authorList>
            <person name="Shade A."/>
        </authorList>
    </citation>
    <scope>NUCLEOTIDE SEQUENCE [LARGE SCALE GENOMIC DNA]</scope>
    <source>
        <strain evidence="1 2">PvP111</strain>
    </source>
</reference>
<dbReference type="SUPFAM" id="SSF142906">
    <property type="entry name" value="YjbR-like"/>
    <property type="match status" value="1"/>
</dbReference>
<gene>
    <name evidence="1" type="ORF">JOE42_000549</name>
</gene>
<dbReference type="EMBL" id="JAFBBK010000001">
    <property type="protein sequence ID" value="MBM7413816.1"/>
    <property type="molecule type" value="Genomic_DNA"/>
</dbReference>
<dbReference type="InterPro" id="IPR038056">
    <property type="entry name" value="YjbR-like_sf"/>
</dbReference>
<keyword evidence="2" id="KW-1185">Reference proteome</keyword>
<proteinExistence type="predicted"/>
<dbReference type="Gene3D" id="3.90.1150.30">
    <property type="match status" value="1"/>
</dbReference>
<sequence length="114" mass="13023">MATEDDVRRIALALREVTEKPSYGTPGFRVKDRLFARVHEMPDVLLLRRPSVEDREALISSNPAAFFTTDHYEGHASVLVRLPEVDVDELRELIEEAWECRAPVTVRKLGPKPQ</sequence>
<accession>A0ABS2KPC4</accession>
<organism evidence="1 2">
    <name type="scientific">Rhodococcoides corynebacterioides</name>
    <dbReference type="NCBI Taxonomy" id="53972"/>
    <lineage>
        <taxon>Bacteria</taxon>
        <taxon>Bacillati</taxon>
        <taxon>Actinomycetota</taxon>
        <taxon>Actinomycetes</taxon>
        <taxon>Mycobacteriales</taxon>
        <taxon>Nocardiaceae</taxon>
        <taxon>Rhodococcoides</taxon>
    </lineage>
</organism>
<comment type="caution">
    <text evidence="1">The sequence shown here is derived from an EMBL/GenBank/DDBJ whole genome shotgun (WGS) entry which is preliminary data.</text>
</comment>
<dbReference type="Pfam" id="PF04237">
    <property type="entry name" value="YjbR"/>
    <property type="match status" value="1"/>
</dbReference>
<dbReference type="RefSeq" id="WP_204866525.1">
    <property type="nucleotide sequence ID" value="NZ_JAFBBK010000001.1"/>
</dbReference>
<name>A0ABS2KPC4_9NOCA</name>
<evidence type="ECO:0008006" key="3">
    <source>
        <dbReference type="Google" id="ProtNLM"/>
    </source>
</evidence>